<comment type="caution">
    <text evidence="1">The sequence shown here is derived from an EMBL/GenBank/DDBJ whole genome shotgun (WGS) entry which is preliminary data.</text>
</comment>
<dbReference type="Gene3D" id="2.120.10.10">
    <property type="match status" value="1"/>
</dbReference>
<evidence type="ECO:0008006" key="3">
    <source>
        <dbReference type="Google" id="ProtNLM"/>
    </source>
</evidence>
<dbReference type="AlphaFoldDB" id="A0A7W9SMZ8"/>
<evidence type="ECO:0000313" key="2">
    <source>
        <dbReference type="Proteomes" id="UP000520814"/>
    </source>
</evidence>
<dbReference type="Proteomes" id="UP000520814">
    <property type="component" value="Unassembled WGS sequence"/>
</dbReference>
<sequence length="360" mass="39992">MSTVPGVVIDHVPASTGVYIGSPGLAVLPDGTYVASHDEFGPKSTEHTRAVSHVFHSRDKGKSWEKVARIDGAFWSNLFVHKKALYLLGTDRHHGNIVLHKSTDSGVSWSSVVLRSEGEYHCAPVPIVEHKGRLWRAFEWRNPPQAWGINYRAGVLSVPVNADLMDPKNWSATNFLPSERTWNGGDMGAWLEGNVVVAPDGSLVDILRVQTKSPDEKAAWVRISPDGKTASFDPTTGFFPFPGGAKKFAIRWDAKSKRYWSLASIVDEKYRAPDPGKIRNTLALTCSANLRDWEVRSVILSHPDTVHHGFQYVECLFDGDDIIAACRTAYDDEHGGAHNNHDANYLTFHRIAGFRQKLDL</sequence>
<name>A0A7W9SMZ8_ARMRO</name>
<proteinExistence type="predicted"/>
<keyword evidence="2" id="KW-1185">Reference proteome</keyword>
<accession>A0A7W9SMZ8</accession>
<dbReference type="RefSeq" id="WP_184192573.1">
    <property type="nucleotide sequence ID" value="NZ_JACHGW010000001.1"/>
</dbReference>
<dbReference type="SUPFAM" id="SSF50939">
    <property type="entry name" value="Sialidases"/>
    <property type="match status" value="1"/>
</dbReference>
<dbReference type="InterPro" id="IPR036278">
    <property type="entry name" value="Sialidase_sf"/>
</dbReference>
<reference evidence="1 2" key="1">
    <citation type="submission" date="2020-08" db="EMBL/GenBank/DDBJ databases">
        <title>Genomic Encyclopedia of Type Strains, Phase IV (KMG-IV): sequencing the most valuable type-strain genomes for metagenomic binning, comparative biology and taxonomic classification.</title>
        <authorList>
            <person name="Goeker M."/>
        </authorList>
    </citation>
    <scope>NUCLEOTIDE SEQUENCE [LARGE SCALE GENOMIC DNA]</scope>
    <source>
        <strain evidence="1 2">DSM 23562</strain>
    </source>
</reference>
<evidence type="ECO:0000313" key="1">
    <source>
        <dbReference type="EMBL" id="MBB6048953.1"/>
    </source>
</evidence>
<organism evidence="1 2">
    <name type="scientific">Armatimonas rosea</name>
    <dbReference type="NCBI Taxonomy" id="685828"/>
    <lineage>
        <taxon>Bacteria</taxon>
        <taxon>Bacillati</taxon>
        <taxon>Armatimonadota</taxon>
        <taxon>Armatimonadia</taxon>
        <taxon>Armatimonadales</taxon>
        <taxon>Armatimonadaceae</taxon>
        <taxon>Armatimonas</taxon>
    </lineage>
</organism>
<dbReference type="CDD" id="cd15482">
    <property type="entry name" value="Sialidase_non-viral"/>
    <property type="match status" value="1"/>
</dbReference>
<gene>
    <name evidence="1" type="ORF">HNQ39_000715</name>
</gene>
<protein>
    <recommendedName>
        <fullName evidence="3">Exo-alpha-sialidase</fullName>
    </recommendedName>
</protein>
<dbReference type="EMBL" id="JACHGW010000001">
    <property type="protein sequence ID" value="MBB6048953.1"/>
    <property type="molecule type" value="Genomic_DNA"/>
</dbReference>